<dbReference type="EMBL" id="JALJOR010000003">
    <property type="protein sequence ID" value="KAK9819621.1"/>
    <property type="molecule type" value="Genomic_DNA"/>
</dbReference>
<dbReference type="InterPro" id="IPR007213">
    <property type="entry name" value="Ppm1/Ppm2/Tcmp"/>
</dbReference>
<dbReference type="InterPro" id="IPR029063">
    <property type="entry name" value="SAM-dependent_MTases_sf"/>
</dbReference>
<organism evidence="3 4">
    <name type="scientific">[Myrmecia] bisecta</name>
    <dbReference type="NCBI Taxonomy" id="41462"/>
    <lineage>
        <taxon>Eukaryota</taxon>
        <taxon>Viridiplantae</taxon>
        <taxon>Chlorophyta</taxon>
        <taxon>core chlorophytes</taxon>
        <taxon>Trebouxiophyceae</taxon>
        <taxon>Trebouxiales</taxon>
        <taxon>Trebouxiaceae</taxon>
        <taxon>Myrmecia</taxon>
    </lineage>
</organism>
<dbReference type="PANTHER" id="PTHR43619">
    <property type="entry name" value="S-ADENOSYL-L-METHIONINE-DEPENDENT METHYLTRANSFERASE YKTD-RELATED"/>
    <property type="match status" value="1"/>
</dbReference>
<evidence type="ECO:0000256" key="1">
    <source>
        <dbReference type="ARBA" id="ARBA00022603"/>
    </source>
</evidence>
<keyword evidence="4" id="KW-1185">Reference proteome</keyword>
<name>A0AAW1QEI1_9CHLO</name>
<dbReference type="GO" id="GO:0008168">
    <property type="term" value="F:methyltransferase activity"/>
    <property type="evidence" value="ECO:0007669"/>
    <property type="project" value="UniProtKB-KW"/>
</dbReference>
<evidence type="ECO:0000313" key="3">
    <source>
        <dbReference type="EMBL" id="KAK9819621.1"/>
    </source>
</evidence>
<comment type="caution">
    <text evidence="3">The sequence shown here is derived from an EMBL/GenBank/DDBJ whole genome shotgun (WGS) entry which is preliminary data.</text>
</comment>
<dbReference type="SUPFAM" id="SSF53335">
    <property type="entry name" value="S-adenosyl-L-methionine-dependent methyltransferases"/>
    <property type="match status" value="1"/>
</dbReference>
<dbReference type="AlphaFoldDB" id="A0AAW1QEI1"/>
<keyword evidence="1" id="KW-0489">Methyltransferase</keyword>
<evidence type="ECO:0000313" key="4">
    <source>
        <dbReference type="Proteomes" id="UP001489004"/>
    </source>
</evidence>
<dbReference type="Gene3D" id="3.40.50.150">
    <property type="entry name" value="Vaccinia Virus protein VP39"/>
    <property type="match status" value="1"/>
</dbReference>
<dbReference type="Proteomes" id="UP001489004">
    <property type="component" value="Unassembled WGS sequence"/>
</dbReference>
<proteinExistence type="predicted"/>
<reference evidence="3 4" key="1">
    <citation type="journal article" date="2024" name="Nat. Commun.">
        <title>Phylogenomics reveals the evolutionary origins of lichenization in chlorophyte algae.</title>
        <authorList>
            <person name="Puginier C."/>
            <person name="Libourel C."/>
            <person name="Otte J."/>
            <person name="Skaloud P."/>
            <person name="Haon M."/>
            <person name="Grisel S."/>
            <person name="Petersen M."/>
            <person name="Berrin J.G."/>
            <person name="Delaux P.M."/>
            <person name="Dal Grande F."/>
            <person name="Keller J."/>
        </authorList>
    </citation>
    <scope>NUCLEOTIDE SEQUENCE [LARGE SCALE GENOMIC DNA]</scope>
    <source>
        <strain evidence="3 4">SAG 2043</strain>
    </source>
</reference>
<dbReference type="Pfam" id="PF04072">
    <property type="entry name" value="LCM"/>
    <property type="match status" value="1"/>
</dbReference>
<protein>
    <recommendedName>
        <fullName evidence="5">S-adenosyl-L-methionine-dependent methyltransferase</fullName>
    </recommendedName>
</protein>
<evidence type="ECO:0008006" key="5">
    <source>
        <dbReference type="Google" id="ProtNLM"/>
    </source>
</evidence>
<keyword evidence="2" id="KW-0808">Transferase</keyword>
<dbReference type="GO" id="GO:0032259">
    <property type="term" value="P:methylation"/>
    <property type="evidence" value="ECO:0007669"/>
    <property type="project" value="UniProtKB-KW"/>
</dbReference>
<accession>A0AAW1QEI1</accession>
<evidence type="ECO:0000256" key="2">
    <source>
        <dbReference type="ARBA" id="ARBA00022679"/>
    </source>
</evidence>
<sequence>MESVLPLRIANSLGYTAIAKSASLRRQDGQFTKCPSPAKQISYRAICGHSRQILHKGQHQTVSVNAGTPAASTASPPRLSALDASRSLALARARHSRQAQPVFKDPYAEGLAEGGKYDGELPQAGTAHTAPDEVATAFLDRQLLTAVSLVNMDLRQEYRQVVLVGCGMDTRPFRLVWPPGTVLFMVAPAEVHAVAANSLKEQGAQVQRACLLRRVPADLVAGVSFQESLERSGFRGDRLSVWGLQGLSHLSLEAAALHSVFTDIVNLAAFGSIVLGELPPMQRAAAENLLAEYSLLGNVVDVQDAAADDHVQAAEDTDEDFFDNFS</sequence>
<gene>
    <name evidence="3" type="ORF">WJX72_000343</name>
</gene>
<dbReference type="PANTHER" id="PTHR43619:SF2">
    <property type="entry name" value="S-ADENOSYL-L-METHIONINE-DEPENDENT METHYLTRANSFERASES SUPERFAMILY PROTEIN"/>
    <property type="match status" value="1"/>
</dbReference>